<evidence type="ECO:0000256" key="2">
    <source>
        <dbReference type="ARBA" id="ARBA00022840"/>
    </source>
</evidence>
<sequence length="589" mass="67718">MTAFEFYTQEKQLQEQNLKAANKQLQLSSMLRLLIFLILACGVYYFFSTWKIVLLLIFIGIAIFLFLVSRHSNLKYKRDKVLELVKLNELELKILDRDFKSQPSGLEYMDPLHAYSQDIDLFGKGSFFQYMNRSSLKEGEARLAAMLTENSIDKISKKQDAVKELSEKVKWRQEFSAVAKLVKTDTSSTSVIRWFKNYESFTPKFIPVLGWLVISISFLLIAAYYANYLNGWIVFGWFLAGWGFTGLYVKKINPLATNVGKVQETFHQYHQLLGMIEKTTFKSEKLKALQKKIIIQDKKASLILKDFSKAISAMDQRNNAIFIALGNGFLLWDLRQAYRLEKWIKAHSQSVEGWFKVIEVIDAFNSLGNFSFNHADYVFPQINKGEHVIKAKNTAHPLLDPKKRVTNDFEIDNEQFFIITGANMAGKSTFLRTVSLQIVMANIGLPVCASYCAYSPIKLITSMRTTDSLTDDESYFFSELKRLQFIVNAIKTDTYFIILDEILKGTNSTDKAIGSKKFIQKLVKSRSTGIIATHDLSLCEVSQELSQVKNHYFDAEIINDQLYFDYKFKNGICQNMNASFLLKKMEIVD</sequence>
<dbReference type="InterPro" id="IPR000432">
    <property type="entry name" value="DNA_mismatch_repair_MutS_C"/>
</dbReference>
<dbReference type="InterPro" id="IPR045076">
    <property type="entry name" value="MutS"/>
</dbReference>
<keyword evidence="2" id="KW-0067">ATP-binding</keyword>
<dbReference type="RefSeq" id="WP_236132939.1">
    <property type="nucleotide sequence ID" value="NZ_JAKGTH010000006.1"/>
</dbReference>
<feature type="transmembrane region" description="Helical" evidence="4">
    <location>
        <begin position="29"/>
        <end position="46"/>
    </location>
</feature>
<dbReference type="Gene3D" id="3.40.50.300">
    <property type="entry name" value="P-loop containing nucleotide triphosphate hydrolases"/>
    <property type="match status" value="1"/>
</dbReference>
<keyword evidence="7" id="KW-1185">Reference proteome</keyword>
<feature type="transmembrane region" description="Helical" evidence="4">
    <location>
        <begin position="52"/>
        <end position="68"/>
    </location>
</feature>
<keyword evidence="4" id="KW-0812">Transmembrane</keyword>
<gene>
    <name evidence="6" type="ORF">L1I30_03910</name>
</gene>
<evidence type="ECO:0000256" key="1">
    <source>
        <dbReference type="ARBA" id="ARBA00022741"/>
    </source>
</evidence>
<proteinExistence type="predicted"/>
<name>A0ABS9ED43_9FLAO</name>
<dbReference type="SUPFAM" id="SSF52540">
    <property type="entry name" value="P-loop containing nucleoside triphosphate hydrolases"/>
    <property type="match status" value="1"/>
</dbReference>
<keyword evidence="4" id="KW-1133">Transmembrane helix</keyword>
<reference evidence="6" key="1">
    <citation type="submission" date="2022-01" db="EMBL/GenBank/DDBJ databases">
        <title>Gillisia lutea sp. nov., isolated from marine plastic residues from the Malvarosa beach (Valencia, Spain).</title>
        <authorList>
            <person name="Vidal-Verdu A."/>
            <person name="Molina-Menor E."/>
            <person name="Satari L."/>
            <person name="Pascual J."/>
            <person name="Pereto J."/>
            <person name="Porcar M."/>
        </authorList>
    </citation>
    <scope>NUCLEOTIDE SEQUENCE</scope>
    <source>
        <strain evidence="6">M10.2A</strain>
    </source>
</reference>
<accession>A0ABS9ED43</accession>
<evidence type="ECO:0000313" key="7">
    <source>
        <dbReference type="Proteomes" id="UP001179363"/>
    </source>
</evidence>
<dbReference type="Pfam" id="PF00488">
    <property type="entry name" value="MutS_V"/>
    <property type="match status" value="1"/>
</dbReference>
<keyword evidence="4" id="KW-0472">Membrane</keyword>
<dbReference type="PANTHER" id="PTHR11361:SF99">
    <property type="entry name" value="DNA MISMATCH REPAIR PROTEIN"/>
    <property type="match status" value="1"/>
</dbReference>
<evidence type="ECO:0000256" key="3">
    <source>
        <dbReference type="ARBA" id="ARBA00023125"/>
    </source>
</evidence>
<evidence type="ECO:0000259" key="5">
    <source>
        <dbReference type="SMART" id="SM00534"/>
    </source>
</evidence>
<feature type="transmembrane region" description="Helical" evidence="4">
    <location>
        <begin position="205"/>
        <end position="226"/>
    </location>
</feature>
<evidence type="ECO:0000313" key="6">
    <source>
        <dbReference type="EMBL" id="MCF4100804.1"/>
    </source>
</evidence>
<feature type="transmembrane region" description="Helical" evidence="4">
    <location>
        <begin position="232"/>
        <end position="249"/>
    </location>
</feature>
<dbReference type="EMBL" id="JAKGTH010000006">
    <property type="protein sequence ID" value="MCF4100804.1"/>
    <property type="molecule type" value="Genomic_DNA"/>
</dbReference>
<keyword evidence="1" id="KW-0547">Nucleotide-binding</keyword>
<evidence type="ECO:0000256" key="4">
    <source>
        <dbReference type="SAM" id="Phobius"/>
    </source>
</evidence>
<dbReference type="SMART" id="SM00534">
    <property type="entry name" value="MUTSac"/>
    <property type="match status" value="1"/>
</dbReference>
<dbReference type="Proteomes" id="UP001179363">
    <property type="component" value="Unassembled WGS sequence"/>
</dbReference>
<dbReference type="InterPro" id="IPR027417">
    <property type="entry name" value="P-loop_NTPase"/>
</dbReference>
<dbReference type="PANTHER" id="PTHR11361">
    <property type="entry name" value="DNA MISMATCH REPAIR PROTEIN MUTS FAMILY MEMBER"/>
    <property type="match status" value="1"/>
</dbReference>
<keyword evidence="3" id="KW-0238">DNA-binding</keyword>
<organism evidence="6 7">
    <name type="scientific">Gillisia lutea</name>
    <dbReference type="NCBI Taxonomy" id="2909668"/>
    <lineage>
        <taxon>Bacteria</taxon>
        <taxon>Pseudomonadati</taxon>
        <taxon>Bacteroidota</taxon>
        <taxon>Flavobacteriia</taxon>
        <taxon>Flavobacteriales</taxon>
        <taxon>Flavobacteriaceae</taxon>
        <taxon>Gillisia</taxon>
    </lineage>
</organism>
<feature type="domain" description="DNA mismatch repair proteins mutS family" evidence="5">
    <location>
        <begin position="414"/>
        <end position="586"/>
    </location>
</feature>
<comment type="caution">
    <text evidence="6">The sequence shown here is derived from an EMBL/GenBank/DDBJ whole genome shotgun (WGS) entry which is preliminary data.</text>
</comment>
<protein>
    <submittedName>
        <fullName evidence="6">DNA mismatch repair protein MutS</fullName>
    </submittedName>
</protein>